<dbReference type="EMBL" id="OU594960">
    <property type="protein sequence ID" value="CAG9283567.1"/>
    <property type="molecule type" value="Genomic_DNA"/>
</dbReference>
<reference evidence="3" key="1">
    <citation type="submission" date="2022-02" db="EMBL/GenBank/DDBJ databases">
        <authorList>
            <person name="Giguere J D."/>
        </authorList>
    </citation>
    <scope>NUCLEOTIDE SEQUENCE</scope>
    <source>
        <strain evidence="3">CCAP 1055/1</strain>
    </source>
</reference>
<evidence type="ECO:0000256" key="2">
    <source>
        <dbReference type="SAM" id="SignalP"/>
    </source>
</evidence>
<proteinExistence type="predicted"/>
<sequence length="341" mass="35364">MRLAFIFALTASVVDATTNSLTAVLSDSPLVGKVIRKTKQAVSEKPSRRNLRSAELTSLTDSASITCESFGPTLPGFTCECNDARTRSTCLSPEVCEDGTCAIFQLEVLWNTGGSVYESVELCTDYTQSSMPRSNGCISFSFDGNGRAPISCEIGFKANVNSSLLSNCNSCAVCVGGDGDSSVDINCDNIEPQASTNGCLLDGDDLDELFPGFQDVPVNASTGGRPGSNSSISNGALDNLSNPSAPSQDLPDSDSPSDSVDPSVDSDDNRPDSQDSVDSIDDTRDSRDSVGSSNTATSTATNTEITTSASALTSEVSSGTFSTQVLSGMAVCAMALSWIAA</sequence>
<accession>A0A8J9X6T4</accession>
<keyword evidence="2" id="KW-0732">Signal</keyword>
<feature type="compositionally biased region" description="Low complexity" evidence="1">
    <location>
        <begin position="243"/>
        <end position="263"/>
    </location>
</feature>
<evidence type="ECO:0000313" key="3">
    <source>
        <dbReference type="EMBL" id="CAG9283567.1"/>
    </source>
</evidence>
<organism evidence="3">
    <name type="scientific">Phaeodactylum tricornutum</name>
    <name type="common">Diatom</name>
    <dbReference type="NCBI Taxonomy" id="2850"/>
    <lineage>
        <taxon>Eukaryota</taxon>
        <taxon>Sar</taxon>
        <taxon>Stramenopiles</taxon>
        <taxon>Ochrophyta</taxon>
        <taxon>Bacillariophyta</taxon>
        <taxon>Bacillariophyceae</taxon>
        <taxon>Bacillariophycidae</taxon>
        <taxon>Naviculales</taxon>
        <taxon>Phaeodactylaceae</taxon>
        <taxon>Phaeodactylum</taxon>
    </lineage>
</organism>
<evidence type="ECO:0000256" key="1">
    <source>
        <dbReference type="SAM" id="MobiDB-lite"/>
    </source>
</evidence>
<feature type="compositionally biased region" description="Low complexity" evidence="1">
    <location>
        <begin position="289"/>
        <end position="302"/>
    </location>
</feature>
<dbReference type="Proteomes" id="UP000836788">
    <property type="component" value="Chromosome 19"/>
</dbReference>
<feature type="chain" id="PRO_5035421835" evidence="2">
    <location>
        <begin position="17"/>
        <end position="341"/>
    </location>
</feature>
<feature type="region of interest" description="Disordered" evidence="1">
    <location>
        <begin position="211"/>
        <end position="302"/>
    </location>
</feature>
<dbReference type="AlphaFoldDB" id="A0A8J9X6T4"/>
<feature type="compositionally biased region" description="Polar residues" evidence="1">
    <location>
        <begin position="219"/>
        <end position="242"/>
    </location>
</feature>
<name>A0A8J9X6T4_PHATR</name>
<gene>
    <name evidence="3" type="ORF">PTTT1_LOCUS23219</name>
</gene>
<feature type="signal peptide" evidence="2">
    <location>
        <begin position="1"/>
        <end position="16"/>
    </location>
</feature>
<protein>
    <submittedName>
        <fullName evidence="3">Uncharacterized protein</fullName>
    </submittedName>
</protein>